<dbReference type="Gene3D" id="1.10.10.10">
    <property type="entry name" value="Winged helix-like DNA-binding domain superfamily/Winged helix DNA-binding domain"/>
    <property type="match status" value="1"/>
</dbReference>
<reference evidence="6 7" key="1">
    <citation type="journal article" date="2015" name="Genome Announc.">
        <title>Complete genome sequence of Martelella endophytica YC6887, which has antifungal activity associated with a halophyte.</title>
        <authorList>
            <person name="Khan A."/>
            <person name="Khan H."/>
            <person name="Chung E.J."/>
            <person name="Hossain M.T."/>
            <person name="Chung Y.R."/>
        </authorList>
    </citation>
    <scope>NUCLEOTIDE SEQUENCE [LARGE SCALE GENOMIC DNA]</scope>
    <source>
        <strain evidence="6">YC6887</strain>
    </source>
</reference>
<evidence type="ECO:0000313" key="6">
    <source>
        <dbReference type="EMBL" id="AJY45782.1"/>
    </source>
</evidence>
<evidence type="ECO:0000256" key="4">
    <source>
        <dbReference type="ARBA" id="ARBA00023163"/>
    </source>
</evidence>
<dbReference type="InterPro" id="IPR037171">
    <property type="entry name" value="NagB/RpiA_transferase-like"/>
</dbReference>
<dbReference type="InterPro" id="IPR018356">
    <property type="entry name" value="Tscrpt_reg_HTH_DeoR_CS"/>
</dbReference>
<dbReference type="SMART" id="SM01134">
    <property type="entry name" value="DeoRC"/>
    <property type="match status" value="1"/>
</dbReference>
<dbReference type="InterPro" id="IPR014036">
    <property type="entry name" value="DeoR-like_C"/>
</dbReference>
<organism evidence="6 7">
    <name type="scientific">Martelella endophytica</name>
    <dbReference type="NCBI Taxonomy" id="1486262"/>
    <lineage>
        <taxon>Bacteria</taxon>
        <taxon>Pseudomonadati</taxon>
        <taxon>Pseudomonadota</taxon>
        <taxon>Alphaproteobacteria</taxon>
        <taxon>Hyphomicrobiales</taxon>
        <taxon>Aurantimonadaceae</taxon>
        <taxon>Martelella</taxon>
    </lineage>
</organism>
<dbReference type="InterPro" id="IPR001034">
    <property type="entry name" value="DeoR_HTH"/>
</dbReference>
<dbReference type="InterPro" id="IPR050313">
    <property type="entry name" value="Carb_Metab_HTH_regulators"/>
</dbReference>
<dbReference type="InterPro" id="IPR036388">
    <property type="entry name" value="WH-like_DNA-bd_sf"/>
</dbReference>
<feature type="domain" description="HTH deoR-type" evidence="5">
    <location>
        <begin position="7"/>
        <end position="62"/>
    </location>
</feature>
<evidence type="ECO:0000256" key="3">
    <source>
        <dbReference type="ARBA" id="ARBA00023125"/>
    </source>
</evidence>
<dbReference type="Pfam" id="PF00455">
    <property type="entry name" value="DeoRC"/>
    <property type="match status" value="1"/>
</dbReference>
<dbReference type="PROSITE" id="PS00894">
    <property type="entry name" value="HTH_DEOR_1"/>
    <property type="match status" value="1"/>
</dbReference>
<dbReference type="SUPFAM" id="SSF100950">
    <property type="entry name" value="NagB/RpiA/CoA transferase-like"/>
    <property type="match status" value="1"/>
</dbReference>
<dbReference type="KEGG" id="mey:TM49_08910"/>
<dbReference type="PANTHER" id="PTHR30363">
    <property type="entry name" value="HTH-TYPE TRANSCRIPTIONAL REGULATOR SRLR-RELATED"/>
    <property type="match status" value="1"/>
</dbReference>
<keyword evidence="3" id="KW-0238">DNA-binding</keyword>
<dbReference type="InterPro" id="IPR036390">
    <property type="entry name" value="WH_DNA-bd_sf"/>
</dbReference>
<dbReference type="SMART" id="SM00420">
    <property type="entry name" value="HTH_DEOR"/>
    <property type="match status" value="1"/>
</dbReference>
<keyword evidence="1" id="KW-0678">Repressor</keyword>
<gene>
    <name evidence="6" type="ORF">TM49_08910</name>
</gene>
<dbReference type="PRINTS" id="PR00037">
    <property type="entry name" value="HTHLACR"/>
</dbReference>
<accession>A0A0D5LPT5</accession>
<dbReference type="Gene3D" id="3.30.750.70">
    <property type="entry name" value="4-hydroxybutyrate coenzyme like domains"/>
    <property type="match status" value="1"/>
</dbReference>
<dbReference type="PROSITE" id="PS51000">
    <property type="entry name" value="HTH_DEOR_2"/>
    <property type="match status" value="1"/>
</dbReference>
<proteinExistence type="predicted"/>
<dbReference type="STRING" id="1486262.TM49_08910"/>
<keyword evidence="4" id="KW-0804">Transcription</keyword>
<evidence type="ECO:0000256" key="1">
    <source>
        <dbReference type="ARBA" id="ARBA00022491"/>
    </source>
</evidence>
<dbReference type="Pfam" id="PF08220">
    <property type="entry name" value="HTH_DeoR"/>
    <property type="match status" value="1"/>
</dbReference>
<protein>
    <submittedName>
        <fullName evidence="6">Glycerol-3-phosphate transcriptional regulator protein</fullName>
    </submittedName>
</protein>
<dbReference type="AlphaFoldDB" id="A0A0D5LPT5"/>
<dbReference type="PATRIC" id="fig|1486262.3.peg.1844"/>
<keyword evidence="2" id="KW-0805">Transcription regulation</keyword>
<sequence>MCSMDKKTRRQQALIRFLEQYHYMSLEEIAQRFSVTTQTARRDIQDLEHAGKVRRLHGGATLSMSVDPLVYRARRVENAEAKEIIARLVAARIYDGATIFLDTGTTCEAIARALVGHKGLRVVTYSLRVANILSEGTDFTIAVPGGFVRQVDAGVFHQETAEFIRRFKFELAVIAVSGIDVAGDICDDDHAEVEAVQAAMQQAERTLLAVDTSKFGRRALVRLASLSDMDELICERMPDPPFDRLLREASLAIELGEPAPAGTAA</sequence>
<dbReference type="Proteomes" id="UP000032611">
    <property type="component" value="Chromosome"/>
</dbReference>
<name>A0A0D5LPT5_MAREN</name>
<evidence type="ECO:0000313" key="7">
    <source>
        <dbReference type="Proteomes" id="UP000032611"/>
    </source>
</evidence>
<dbReference type="SUPFAM" id="SSF46785">
    <property type="entry name" value="Winged helix' DNA-binding domain"/>
    <property type="match status" value="1"/>
</dbReference>
<dbReference type="GO" id="GO:0003677">
    <property type="term" value="F:DNA binding"/>
    <property type="evidence" value="ECO:0007669"/>
    <property type="project" value="UniProtKB-KW"/>
</dbReference>
<evidence type="ECO:0000256" key="2">
    <source>
        <dbReference type="ARBA" id="ARBA00023015"/>
    </source>
</evidence>
<dbReference type="PANTHER" id="PTHR30363:SF4">
    <property type="entry name" value="GLYCEROL-3-PHOSPHATE REGULON REPRESSOR"/>
    <property type="match status" value="1"/>
</dbReference>
<keyword evidence="7" id="KW-1185">Reference proteome</keyword>
<dbReference type="EMBL" id="CP010803">
    <property type="protein sequence ID" value="AJY45782.1"/>
    <property type="molecule type" value="Genomic_DNA"/>
</dbReference>
<dbReference type="HOGENOM" id="CLU_060699_0_0_5"/>
<dbReference type="GO" id="GO:0003700">
    <property type="term" value="F:DNA-binding transcription factor activity"/>
    <property type="evidence" value="ECO:0007669"/>
    <property type="project" value="InterPro"/>
</dbReference>
<evidence type="ECO:0000259" key="5">
    <source>
        <dbReference type="PROSITE" id="PS51000"/>
    </source>
</evidence>